<dbReference type="InterPro" id="IPR025240">
    <property type="entry name" value="DUF4189"/>
</dbReference>
<dbReference type="EMBL" id="JAUCBP010000001">
    <property type="protein sequence ID" value="MDM7859125.1"/>
    <property type="molecule type" value="Genomic_DNA"/>
</dbReference>
<sequence>MRKIVALFVGLVISGTLSANNLVPKQVNSLEILDAMAELRARPNNSALAMAPNGAFGTSWNYATPEQAIEAASSNCQKHANNAKCEVVFVNNTVVNSDSIYESALRADLNSQLIQVHPVIPANHFPAGIAGKAYLRTAFLEYTRFHGQKAFAVSPDGSWAYQAEKASLDVAKAQALQQCVRNSTDKACRLVDLNHVSQTQLIEIDEYNGKVAAKVTEIPSIIATYNGIHQYRHFLSLLGYKALAIAPGRVSGSRGELHFVFGLENEQEAKRQALQKCQKFTASECQLVMLNDRVFGTMIALPEVPPNVSPLVSSEVTLGAALQRFQHPDFKAKGNWAVAGNGLRSIGYVEDYIEIEQATARAIAICESFSAIRDEPSGQCQLVILNGQIVR</sequence>
<evidence type="ECO:0000313" key="4">
    <source>
        <dbReference type="Proteomes" id="UP001234343"/>
    </source>
</evidence>
<feature type="domain" description="DUF4189" evidence="2">
    <location>
        <begin position="47"/>
        <end position="92"/>
    </location>
</feature>
<feature type="signal peptide" evidence="1">
    <location>
        <begin position="1"/>
        <end position="19"/>
    </location>
</feature>
<feature type="chain" id="PRO_5045094193" evidence="1">
    <location>
        <begin position="20"/>
        <end position="391"/>
    </location>
</feature>
<evidence type="ECO:0000256" key="1">
    <source>
        <dbReference type="SAM" id="SignalP"/>
    </source>
</evidence>
<comment type="caution">
    <text evidence="3">The sequence shown here is derived from an EMBL/GenBank/DDBJ whole genome shotgun (WGS) entry which is preliminary data.</text>
</comment>
<reference evidence="3 4" key="1">
    <citation type="submission" date="2023-06" db="EMBL/GenBank/DDBJ databases">
        <title>Alteromonas sp. ASW11-36 isolated from intertidal sand.</title>
        <authorList>
            <person name="Li Y."/>
        </authorList>
    </citation>
    <scope>NUCLEOTIDE SEQUENCE [LARGE SCALE GENOMIC DNA]</scope>
    <source>
        <strain evidence="3 4">ASW11-36</strain>
    </source>
</reference>
<name>A0ABT7SSH8_9ALTE</name>
<organism evidence="3 4">
    <name type="scientific">Alteromonas arenosi</name>
    <dbReference type="NCBI Taxonomy" id="3055817"/>
    <lineage>
        <taxon>Bacteria</taxon>
        <taxon>Pseudomonadati</taxon>
        <taxon>Pseudomonadota</taxon>
        <taxon>Gammaproteobacteria</taxon>
        <taxon>Alteromonadales</taxon>
        <taxon>Alteromonadaceae</taxon>
        <taxon>Alteromonas/Salinimonas group</taxon>
        <taxon>Alteromonas</taxon>
    </lineage>
</organism>
<evidence type="ECO:0000259" key="2">
    <source>
        <dbReference type="Pfam" id="PF13827"/>
    </source>
</evidence>
<gene>
    <name evidence="3" type="ORF">QTP81_00725</name>
</gene>
<accession>A0ABT7SSH8</accession>
<keyword evidence="4" id="KW-1185">Reference proteome</keyword>
<proteinExistence type="predicted"/>
<dbReference type="RefSeq" id="WP_289363032.1">
    <property type="nucleotide sequence ID" value="NZ_JAUCBP010000001.1"/>
</dbReference>
<dbReference type="Proteomes" id="UP001234343">
    <property type="component" value="Unassembled WGS sequence"/>
</dbReference>
<evidence type="ECO:0000313" key="3">
    <source>
        <dbReference type="EMBL" id="MDM7859125.1"/>
    </source>
</evidence>
<protein>
    <submittedName>
        <fullName evidence="3">DUF4189 domain-containing protein</fullName>
    </submittedName>
</protein>
<keyword evidence="1" id="KW-0732">Signal</keyword>
<dbReference type="Pfam" id="PF13827">
    <property type="entry name" value="DUF4189"/>
    <property type="match status" value="1"/>
</dbReference>